<dbReference type="WBParaSite" id="EVEC_0001225301-mRNA-1">
    <property type="protein sequence ID" value="EVEC_0001225301-mRNA-1"/>
    <property type="gene ID" value="EVEC_0001225301"/>
</dbReference>
<dbReference type="GO" id="GO:0004930">
    <property type="term" value="F:G protein-coupled receptor activity"/>
    <property type="evidence" value="ECO:0007669"/>
    <property type="project" value="InterPro"/>
</dbReference>
<comment type="subcellular location">
    <subcellularLocation>
        <location evidence="1">Membrane</location>
        <topology evidence="1">Multi-pass membrane protein</topology>
    </subcellularLocation>
</comment>
<dbReference type="Gene3D" id="3.40.50.2300">
    <property type="match status" value="2"/>
</dbReference>
<evidence type="ECO:0000256" key="5">
    <source>
        <dbReference type="ARBA" id="ARBA00023170"/>
    </source>
</evidence>
<dbReference type="InterPro" id="IPR050726">
    <property type="entry name" value="mGluR"/>
</dbReference>
<reference evidence="10" key="1">
    <citation type="submission" date="2017-02" db="UniProtKB">
        <authorList>
            <consortium name="WormBaseParasite"/>
        </authorList>
    </citation>
    <scope>IDENTIFICATION</scope>
</reference>
<dbReference type="InterPro" id="IPR000337">
    <property type="entry name" value="GPCR_3"/>
</dbReference>
<dbReference type="AlphaFoldDB" id="A0A0N4VMS6"/>
<dbReference type="OrthoDB" id="425344at2759"/>
<proteinExistence type="predicted"/>
<evidence type="ECO:0000256" key="1">
    <source>
        <dbReference type="ARBA" id="ARBA00004141"/>
    </source>
</evidence>
<dbReference type="Pfam" id="PF01094">
    <property type="entry name" value="ANF_receptor"/>
    <property type="match status" value="1"/>
</dbReference>
<accession>A0A0N4VMS6</accession>
<keyword evidence="3" id="KW-1133">Transmembrane helix</keyword>
<protein>
    <submittedName>
        <fullName evidence="10">ANF_receptor domain-containing protein</fullName>
    </submittedName>
</protein>
<name>A0A0N4VMS6_ENTVE</name>
<dbReference type="Proteomes" id="UP000274131">
    <property type="component" value="Unassembled WGS sequence"/>
</dbReference>
<evidence type="ECO:0000256" key="3">
    <source>
        <dbReference type="ARBA" id="ARBA00022989"/>
    </source>
</evidence>
<evidence type="ECO:0000259" key="7">
    <source>
        <dbReference type="Pfam" id="PF01094"/>
    </source>
</evidence>
<keyword evidence="2" id="KW-0812">Transmembrane</keyword>
<evidence type="ECO:0000256" key="2">
    <source>
        <dbReference type="ARBA" id="ARBA00022692"/>
    </source>
</evidence>
<dbReference type="InterPro" id="IPR028082">
    <property type="entry name" value="Peripla_BP_I"/>
</dbReference>
<evidence type="ECO:0000313" key="8">
    <source>
        <dbReference type="EMBL" id="VDD96721.1"/>
    </source>
</evidence>
<dbReference type="GO" id="GO:0016020">
    <property type="term" value="C:membrane"/>
    <property type="evidence" value="ECO:0007669"/>
    <property type="project" value="UniProtKB-SubCell"/>
</dbReference>
<evidence type="ECO:0000313" key="9">
    <source>
        <dbReference type="Proteomes" id="UP000274131"/>
    </source>
</evidence>
<evidence type="ECO:0000256" key="6">
    <source>
        <dbReference type="ARBA" id="ARBA00023180"/>
    </source>
</evidence>
<dbReference type="SUPFAM" id="SSF53822">
    <property type="entry name" value="Periplasmic binding protein-like I"/>
    <property type="match status" value="1"/>
</dbReference>
<evidence type="ECO:0000313" key="10">
    <source>
        <dbReference type="WBParaSite" id="EVEC_0001225301-mRNA-1"/>
    </source>
</evidence>
<reference evidence="8 9" key="2">
    <citation type="submission" date="2018-10" db="EMBL/GenBank/DDBJ databases">
        <authorList>
            <consortium name="Pathogen Informatics"/>
        </authorList>
    </citation>
    <scope>NUCLEOTIDE SEQUENCE [LARGE SCALE GENOMIC DNA]</scope>
</reference>
<dbReference type="EMBL" id="UXUI01012129">
    <property type="protein sequence ID" value="VDD96721.1"/>
    <property type="molecule type" value="Genomic_DNA"/>
</dbReference>
<sequence length="172" mass="19342">MQIGALFPEHQQRKEGCGDIWEQYGIQRTEIALKTIRDLNDILPFKIGITIRDSCWAERVAMEQAIAFLRGGVSHHRPCCTTTGCDEETNAIVAVVGPAKSSTTIAVQNLLQVFRIPQIGYGSTTPDLSDKEQYSYFMRVVPSDAWQSRAIIAILEKYKWRYVAVIYSAGKN</sequence>
<keyword evidence="9" id="KW-1185">Reference proteome</keyword>
<dbReference type="PANTHER" id="PTHR24060">
    <property type="entry name" value="METABOTROPIC GLUTAMATE RECEPTOR"/>
    <property type="match status" value="1"/>
</dbReference>
<evidence type="ECO:0000256" key="4">
    <source>
        <dbReference type="ARBA" id="ARBA00023136"/>
    </source>
</evidence>
<dbReference type="PRINTS" id="PR00248">
    <property type="entry name" value="GPCRMGR"/>
</dbReference>
<keyword evidence="5" id="KW-0675">Receptor</keyword>
<keyword evidence="6" id="KW-0325">Glycoprotein</keyword>
<dbReference type="STRING" id="51028.A0A0N4VMS6"/>
<gene>
    <name evidence="8" type="ORF">EVEC_LOCUS11472</name>
</gene>
<dbReference type="InterPro" id="IPR001828">
    <property type="entry name" value="ANF_lig-bd_rcpt"/>
</dbReference>
<feature type="domain" description="Receptor ligand binding region" evidence="7">
    <location>
        <begin position="31"/>
        <end position="170"/>
    </location>
</feature>
<keyword evidence="4" id="KW-0472">Membrane</keyword>
<organism evidence="10">
    <name type="scientific">Enterobius vermicularis</name>
    <name type="common">Human pinworm</name>
    <dbReference type="NCBI Taxonomy" id="51028"/>
    <lineage>
        <taxon>Eukaryota</taxon>
        <taxon>Metazoa</taxon>
        <taxon>Ecdysozoa</taxon>
        <taxon>Nematoda</taxon>
        <taxon>Chromadorea</taxon>
        <taxon>Rhabditida</taxon>
        <taxon>Spirurina</taxon>
        <taxon>Oxyuridomorpha</taxon>
        <taxon>Oxyuroidea</taxon>
        <taxon>Oxyuridae</taxon>
        <taxon>Enterobius</taxon>
    </lineage>
</organism>